<keyword evidence="3" id="KW-0805">Transcription regulation</keyword>
<evidence type="ECO:0000256" key="5">
    <source>
        <dbReference type="ARBA" id="ARBA00023163"/>
    </source>
</evidence>
<dbReference type="Proteomes" id="UP000035681">
    <property type="component" value="Unplaced"/>
</dbReference>
<evidence type="ECO:0000256" key="6">
    <source>
        <dbReference type="ARBA" id="ARBA00023242"/>
    </source>
</evidence>
<dbReference type="GO" id="GO:0003723">
    <property type="term" value="F:RNA binding"/>
    <property type="evidence" value="ECO:0007669"/>
    <property type="project" value="InterPro"/>
</dbReference>
<evidence type="ECO:0000256" key="4">
    <source>
        <dbReference type="ARBA" id="ARBA00023125"/>
    </source>
</evidence>
<dbReference type="InterPro" id="IPR043404">
    <property type="entry name" value="ATAXIN1-like"/>
</dbReference>
<accession>A0A0K0EEF2</accession>
<evidence type="ECO:0000256" key="3">
    <source>
        <dbReference type="ARBA" id="ARBA00023015"/>
    </source>
</evidence>
<dbReference type="SMART" id="SM00536">
    <property type="entry name" value="AXH"/>
    <property type="match status" value="1"/>
</dbReference>
<organism evidence="9">
    <name type="scientific">Strongyloides stercoralis</name>
    <name type="common">Threadworm</name>
    <dbReference type="NCBI Taxonomy" id="6248"/>
    <lineage>
        <taxon>Eukaryota</taxon>
        <taxon>Metazoa</taxon>
        <taxon>Ecdysozoa</taxon>
        <taxon>Nematoda</taxon>
        <taxon>Chromadorea</taxon>
        <taxon>Rhabditida</taxon>
        <taxon>Tylenchina</taxon>
        <taxon>Panagrolaimomorpha</taxon>
        <taxon>Strongyloidoidea</taxon>
        <taxon>Strongyloididae</taxon>
        <taxon>Strongyloides</taxon>
    </lineage>
</organism>
<keyword evidence="5" id="KW-0804">Transcription</keyword>
<evidence type="ECO:0000313" key="9">
    <source>
        <dbReference type="WBParaSite" id="SSTP_0000786400.1"/>
    </source>
</evidence>
<evidence type="ECO:0000313" key="8">
    <source>
        <dbReference type="Proteomes" id="UP000035681"/>
    </source>
</evidence>
<evidence type="ECO:0000313" key="10">
    <source>
        <dbReference type="WBParaSite" id="TCONS_00009681.p1"/>
    </source>
</evidence>
<dbReference type="SUPFAM" id="SSF102031">
    <property type="entry name" value="AXH domain"/>
    <property type="match status" value="1"/>
</dbReference>
<keyword evidence="2" id="KW-0678">Repressor</keyword>
<protein>
    <submittedName>
        <fullName evidence="9 10">AXH domain-containing protein</fullName>
    </submittedName>
</protein>
<dbReference type="PANTHER" id="PTHR13392">
    <property type="entry name" value="ATAXIN 1"/>
    <property type="match status" value="1"/>
</dbReference>
<comment type="subcellular location">
    <subcellularLocation>
        <location evidence="1">Nucleus</location>
    </subcellularLocation>
</comment>
<reference evidence="9" key="1">
    <citation type="submission" date="2015-08" db="UniProtKB">
        <authorList>
            <consortium name="WormBaseParasite"/>
        </authorList>
    </citation>
    <scope>IDENTIFICATION</scope>
</reference>
<feature type="domain" description="AXH" evidence="7">
    <location>
        <begin position="313"/>
        <end position="454"/>
    </location>
</feature>
<dbReference type="GO" id="GO:0003677">
    <property type="term" value="F:DNA binding"/>
    <property type="evidence" value="ECO:0007669"/>
    <property type="project" value="UniProtKB-KW"/>
</dbReference>
<dbReference type="PROSITE" id="PS51148">
    <property type="entry name" value="AXH"/>
    <property type="match status" value="1"/>
</dbReference>
<evidence type="ECO:0000259" key="7">
    <source>
        <dbReference type="PROSITE" id="PS51148"/>
    </source>
</evidence>
<dbReference type="WBParaSite" id="SSTP_0000786400.1">
    <property type="protein sequence ID" value="SSTP_0000786400.1"/>
    <property type="gene ID" value="SSTP_0000786400"/>
</dbReference>
<dbReference type="Pfam" id="PF08517">
    <property type="entry name" value="AXH"/>
    <property type="match status" value="1"/>
</dbReference>
<dbReference type="GO" id="GO:0006355">
    <property type="term" value="P:regulation of DNA-templated transcription"/>
    <property type="evidence" value="ECO:0007669"/>
    <property type="project" value="InterPro"/>
</dbReference>
<dbReference type="WBParaSite" id="TCONS_00009681.p1">
    <property type="protein sequence ID" value="TCONS_00009681.p1"/>
    <property type="gene ID" value="XLOC_007454"/>
</dbReference>
<evidence type="ECO:0000256" key="2">
    <source>
        <dbReference type="ARBA" id="ARBA00022491"/>
    </source>
</evidence>
<dbReference type="InterPro" id="IPR036096">
    <property type="entry name" value="Ataxin_AXH_dom_sf"/>
</dbReference>
<sequence>MNSDTPHSNIGTTNNYFFNLASRLATPTISNNNTNNRVTAGEIELIQNALQPSSNNISIEHLTSCGSQSTLSQPTSFDLSNMLSRNDYQNLLKILGKNINTNNHQQSSNNLLSNNSNHFKIPTIPSHLQIDNTIDQQQKLLQQKLFIHQLQQIPPSTNTYKDNCPPVSNGLLEQHIILMNAINSSVDRNSFNNTLSSNNNLLNKNGKSNIGEKNSSLEELEILSQTGASSIVENVQNCYQINNEPNNNNNNNNKILPRNIFTFNQSNEKSSNSLLQQIANNNYQEENMDIQQSNNIINNDDKVEKIDIEPLKGELTAFPYYPTHYMRGTQIQLYDGTSKPVNMMVLEDFKNSLANMKEVELNYGIVLTINQIDNSGNVDNLRNTQIQYRLNFKMVGSSSTVTVNAVSEFPFFEQSHGWSSCNPIRSLSVYGLECRKLQIGDVCLIATPKPNIKESLNEDTVSINNNINNNNNIFKQPNLQCITNSIEKNFSHPSPSSVASKQYTGTSSSINNLEQLFHQKLHNPSSIFPKETIPYNITSIFSQGTSPFAFRHLEQMNNSQFHRNIQHNQLSDFNQSHTIQEHLQNNINFNNNCSSIKKRKYSSDV</sequence>
<proteinExistence type="predicted"/>
<name>A0A0K0EEF2_STRER</name>
<dbReference type="GO" id="GO:0005634">
    <property type="term" value="C:nucleus"/>
    <property type="evidence" value="ECO:0007669"/>
    <property type="project" value="UniProtKB-SubCell"/>
</dbReference>
<dbReference type="PANTHER" id="PTHR13392:SF13">
    <property type="entry name" value="AXH DOMAIN-CONTAINING PROTEIN"/>
    <property type="match status" value="1"/>
</dbReference>
<evidence type="ECO:0000256" key="1">
    <source>
        <dbReference type="ARBA" id="ARBA00004123"/>
    </source>
</evidence>
<dbReference type="AlphaFoldDB" id="A0A0K0EEF2"/>
<keyword evidence="4" id="KW-0238">DNA-binding</keyword>
<keyword evidence="8" id="KW-1185">Reference proteome</keyword>
<dbReference type="STRING" id="6248.A0A0K0EEF2"/>
<keyword evidence="6" id="KW-0539">Nucleus</keyword>
<dbReference type="InterPro" id="IPR003652">
    <property type="entry name" value="Ataxin_AXH_dom"/>
</dbReference>